<proteinExistence type="predicted"/>
<feature type="compositionally biased region" description="Polar residues" evidence="1">
    <location>
        <begin position="61"/>
        <end position="97"/>
    </location>
</feature>
<accession>A5UMQ9</accession>
<dbReference type="PATRIC" id="fig|420247.28.peg.1280"/>
<dbReference type="KEGG" id="msi:Msm_1282"/>
<evidence type="ECO:0000313" key="3">
    <source>
        <dbReference type="Proteomes" id="UP000001992"/>
    </source>
</evidence>
<dbReference type="STRING" id="420247.Msm_1282"/>
<dbReference type="EMBL" id="CP000678">
    <property type="protein sequence ID" value="ABQ87487.1"/>
    <property type="molecule type" value="Genomic_DNA"/>
</dbReference>
<dbReference type="SUPFAM" id="SSF49464">
    <property type="entry name" value="Carboxypeptidase regulatory domain-like"/>
    <property type="match status" value="1"/>
</dbReference>
<reference evidence="2 3" key="1">
    <citation type="journal article" date="2007" name="Proc. Natl. Acad. Sci. U.S.A.">
        <title>Genomic and metabolic adaptations of Methanobrevibacter smithii to the human gut.</title>
        <authorList>
            <person name="Samuel B.S."/>
            <person name="Hansen E.E."/>
            <person name="Manchester J.K."/>
            <person name="Coutinho P.M."/>
            <person name="Henrissat B."/>
            <person name="Fulton R."/>
            <person name="Latreille P."/>
            <person name="Kim K."/>
            <person name="Wilson R.K."/>
            <person name="Gordon J.I."/>
        </authorList>
    </citation>
    <scope>NUCLEOTIDE SEQUENCE [LARGE SCALE GENOMIC DNA]</scope>
    <source>
        <strain evidence="3">ATCC 35061 / DSM 861 / OCM 144 / PS</strain>
    </source>
</reference>
<dbReference type="eggNOG" id="arCOG02488">
    <property type="taxonomic scope" value="Archaea"/>
</dbReference>
<evidence type="ECO:0000313" key="2">
    <source>
        <dbReference type="EMBL" id="ABQ87487.1"/>
    </source>
</evidence>
<evidence type="ECO:0000256" key="1">
    <source>
        <dbReference type="SAM" id="MobiDB-lite"/>
    </source>
</evidence>
<organism evidence="2 3">
    <name type="scientific">Methanobrevibacter smithii (strain ATCC 35061 / DSM 861 / OCM 144 / PS)</name>
    <dbReference type="NCBI Taxonomy" id="420247"/>
    <lineage>
        <taxon>Archaea</taxon>
        <taxon>Methanobacteriati</taxon>
        <taxon>Methanobacteriota</taxon>
        <taxon>Methanomada group</taxon>
        <taxon>Methanobacteria</taxon>
        <taxon>Methanobacteriales</taxon>
        <taxon>Methanobacteriaceae</taxon>
        <taxon>Methanobrevibacter</taxon>
    </lineage>
</organism>
<protein>
    <submittedName>
        <fullName evidence="2">Putative adhesin-like protein</fullName>
    </submittedName>
</protein>
<dbReference type="BioCyc" id="MSMI420247:GHWZ-1318-MONOMER"/>
<feature type="region of interest" description="Disordered" evidence="1">
    <location>
        <begin position="61"/>
        <end position="102"/>
    </location>
</feature>
<dbReference type="InterPro" id="IPR013783">
    <property type="entry name" value="Ig-like_fold"/>
</dbReference>
<dbReference type="Gene3D" id="2.60.40.10">
    <property type="entry name" value="Immunoglobulins"/>
    <property type="match status" value="1"/>
</dbReference>
<gene>
    <name evidence="2" type="ordered locus">Msm_1282</name>
</gene>
<sequence>MIFFCDIMKFNKIFLFTLILLAALSFSAVSAESFDGNDAVAVNDANNVIVSEQSFTDVISGSEPTISDDANQNSSTGGDVPAPSTNASTGDNGTNSTPEDKNSTIISEDISLFYKNGTRFSAIFLDENGKALANQNIVFVINGVSYTKTTDENGMASIGINLAPGSYVMESKNLATNETVKNNVTVISTINPSNVVKLYKNGTHYYATFIDGQGNALANKTVKFNINGVFYTRTTDENGTARLNIWLYPGNYILTAYNPINNEARASNVTVLSTINGKDVTKYYRNGTHYSAVVLDSNGTPLVNQTVKLNVNGVFYNKTTDENGTVRLNIWLLPGSYIITVYNPSNGEENSNKIEVLSKLVAKDMTVEYQAGKNYTVKVLDGQGKALANQTVKININGVIYTKITDENGTAYLGIRLNPGNYICTSYWNDSFVSTKIVVNKLTASISVLTPTVKKGDYYKVKITDKKSSKPIVNQLVLFIYNGVAYGSYSDNAGIAKIKIGLPVGSYQLITGIQSSYWYQNIAVYNTLKVTA</sequence>
<dbReference type="Proteomes" id="UP000001992">
    <property type="component" value="Chromosome"/>
</dbReference>
<dbReference type="HOGENOM" id="CLU_511557_0_0_2"/>
<keyword evidence="3" id="KW-1185">Reference proteome</keyword>
<dbReference type="EnsemblBacteria" id="ABQ87487">
    <property type="protein sequence ID" value="ABQ87487"/>
    <property type="gene ID" value="Msm_1282"/>
</dbReference>
<dbReference type="InterPro" id="IPR008969">
    <property type="entry name" value="CarboxyPept-like_regulatory"/>
</dbReference>
<name>A5UMQ9_METS3</name>
<dbReference type="AlphaFoldDB" id="A5UMQ9"/>